<dbReference type="HOGENOM" id="CLU_525743_0_0_12"/>
<dbReference type="EMBL" id="CP002631">
    <property type="protein sequence ID" value="AEB13477.1"/>
    <property type="molecule type" value="Genomic_DNA"/>
</dbReference>
<name>F2NRD5_TRES6</name>
<dbReference type="PANTHER" id="PTHR37291">
    <property type="entry name" value="5-METHYLCYTOSINE-SPECIFIC RESTRICTION ENZYME B"/>
    <property type="match status" value="1"/>
</dbReference>
<sequence length="518" mass="60023">MYNFTPQCIFSAYKKLNGFDDKIGGLICILSVLEANIVSNKVYRVNLRKLKLTLQEIFDISKETLNINEENWFIVFSKNWRNIFFSKIIKNKIDILSLAIFFLRRTSFENKINQNELINLFIQRFNLQSVSDLWFDNNDSVKLEYNQFDNEKNQKDFYALNNFNSTSGALKFNGSIVVASATELTRCAQVQTLYAGMDMNSILLLNKIELNRSYDFESNDKISDLIAKTCDFAKNHFQLIYYGVPGCGKSHKVDKIINAAINDKNDREHQVIRVVFHPDYTNADFVGQIMPLVDDGIEYRFKAGPFARILKHAYKEHSKKFFLVIEELNRGNAAAIFGDLFQLLDREKDGFSTYSINNPDISSFIMSENDYHNDKILPDSKDVGGEKWILDTPIRLPPNLSILATMNTSDQNVFMLDNAFQRRWKMEYIPNNIKYDDMEDSQKNQYDLKIGETNIKWGVFRDKINERISDSKISFSNAEDKQLGLFFVKADSETDKAEEIPETDKLEKSLSLILPTKY</sequence>
<dbReference type="Gene3D" id="3.40.50.300">
    <property type="entry name" value="P-loop containing nucleotide triphosphate hydrolases"/>
    <property type="match status" value="1"/>
</dbReference>
<dbReference type="RefSeq" id="WP_013700784.1">
    <property type="nucleotide sequence ID" value="NC_015385.1"/>
</dbReference>
<evidence type="ECO:0000313" key="3">
    <source>
        <dbReference type="Proteomes" id="UP000006852"/>
    </source>
</evidence>
<dbReference type="REBASE" id="34427">
    <property type="entry name" value="R1.Tsu2489ORF530P"/>
</dbReference>
<protein>
    <submittedName>
        <fullName evidence="2">ATPase associated with various cellular activities AAA_5</fullName>
    </submittedName>
</protein>
<dbReference type="PANTHER" id="PTHR37291:SF1">
    <property type="entry name" value="TYPE IV METHYL-DIRECTED RESTRICTION ENZYME ECOKMCRB SUBUNIT"/>
    <property type="match status" value="1"/>
</dbReference>
<dbReference type="Proteomes" id="UP000006852">
    <property type="component" value="Chromosome"/>
</dbReference>
<dbReference type="SUPFAM" id="SSF52540">
    <property type="entry name" value="P-loop containing nucleoside triphosphate hydrolases"/>
    <property type="match status" value="1"/>
</dbReference>
<organism evidence="2 3">
    <name type="scientific">Treponema succinifaciens (strain ATCC 33096 / DSM 2489 / 6091)</name>
    <dbReference type="NCBI Taxonomy" id="869209"/>
    <lineage>
        <taxon>Bacteria</taxon>
        <taxon>Pseudomonadati</taxon>
        <taxon>Spirochaetota</taxon>
        <taxon>Spirochaetia</taxon>
        <taxon>Spirochaetales</taxon>
        <taxon>Treponemataceae</taxon>
        <taxon>Treponema</taxon>
    </lineage>
</organism>
<dbReference type="InterPro" id="IPR011704">
    <property type="entry name" value="ATPase_dyneun-rel_AAA"/>
</dbReference>
<dbReference type="InterPro" id="IPR052934">
    <property type="entry name" value="Methyl-DNA_Rec/Restrict_Enz"/>
</dbReference>
<dbReference type="AlphaFoldDB" id="F2NRD5"/>
<reference evidence="3" key="2">
    <citation type="submission" date="2011-04" db="EMBL/GenBank/DDBJ databases">
        <title>The complete genome of chromosome of Treponema succinifaciens DSM 2489.</title>
        <authorList>
            <person name="Lucas S."/>
            <person name="Copeland A."/>
            <person name="Lapidus A."/>
            <person name="Bruce D."/>
            <person name="Goodwin L."/>
            <person name="Pitluck S."/>
            <person name="Peters L."/>
            <person name="Kyrpides N."/>
            <person name="Mavromatis K."/>
            <person name="Ivanova N."/>
            <person name="Ovchinnikova G."/>
            <person name="Teshima H."/>
            <person name="Detter J.C."/>
            <person name="Tapia R."/>
            <person name="Han C."/>
            <person name="Land M."/>
            <person name="Hauser L."/>
            <person name="Markowitz V."/>
            <person name="Cheng J.-F."/>
            <person name="Hugenholtz P."/>
            <person name="Woyke T."/>
            <person name="Wu D."/>
            <person name="Gronow S."/>
            <person name="Wellnitz S."/>
            <person name="Brambilla E."/>
            <person name="Klenk H.-P."/>
            <person name="Eisen J.A."/>
        </authorList>
    </citation>
    <scope>NUCLEOTIDE SEQUENCE [LARGE SCALE GENOMIC DNA]</scope>
    <source>
        <strain evidence="3">ATCC 33096 / DSM 2489 / 6091</strain>
    </source>
</reference>
<dbReference type="GO" id="GO:0016887">
    <property type="term" value="F:ATP hydrolysis activity"/>
    <property type="evidence" value="ECO:0007669"/>
    <property type="project" value="InterPro"/>
</dbReference>
<accession>F2NRD5</accession>
<dbReference type="GeneID" id="302999831"/>
<proteinExistence type="predicted"/>
<gene>
    <name evidence="2" type="ordered locus">Tresu_0531</name>
</gene>
<dbReference type="STRING" id="869209.Tresu_0531"/>
<dbReference type="InterPro" id="IPR027417">
    <property type="entry name" value="P-loop_NTPase"/>
</dbReference>
<feature type="domain" description="ATPase dynein-related AAA" evidence="1">
    <location>
        <begin position="240"/>
        <end position="423"/>
    </location>
</feature>
<evidence type="ECO:0000259" key="1">
    <source>
        <dbReference type="Pfam" id="PF07728"/>
    </source>
</evidence>
<dbReference type="Pfam" id="PF07728">
    <property type="entry name" value="AAA_5"/>
    <property type="match status" value="1"/>
</dbReference>
<dbReference type="eggNOG" id="COG1401">
    <property type="taxonomic scope" value="Bacteria"/>
</dbReference>
<keyword evidence="3" id="KW-1185">Reference proteome</keyword>
<dbReference type="KEGG" id="tsu:Tresu_0531"/>
<evidence type="ECO:0000313" key="2">
    <source>
        <dbReference type="EMBL" id="AEB13477.1"/>
    </source>
</evidence>
<reference evidence="2 3" key="1">
    <citation type="journal article" date="2011" name="Stand. Genomic Sci.">
        <title>Complete genome sequence of Treponema succinifaciens type strain (6091).</title>
        <authorList>
            <person name="Han C."/>
            <person name="Gronow S."/>
            <person name="Teshima H."/>
            <person name="Lapidus A."/>
            <person name="Nolan M."/>
            <person name="Lucas S."/>
            <person name="Hammon N."/>
            <person name="Deshpande S."/>
            <person name="Cheng J.F."/>
            <person name="Zeytun A."/>
            <person name="Tapia R."/>
            <person name="Goodwin L."/>
            <person name="Pitluck S."/>
            <person name="Liolios K."/>
            <person name="Pagani I."/>
            <person name="Ivanova N."/>
            <person name="Mavromatis K."/>
            <person name="Mikhailova N."/>
            <person name="Huntemann M."/>
            <person name="Pati A."/>
            <person name="Chen A."/>
            <person name="Palaniappan K."/>
            <person name="Land M."/>
            <person name="Hauser L."/>
            <person name="Brambilla E.M."/>
            <person name="Rohde M."/>
            <person name="Goker M."/>
            <person name="Woyke T."/>
            <person name="Bristow J."/>
            <person name="Eisen J.A."/>
            <person name="Markowitz V."/>
            <person name="Hugenholtz P."/>
            <person name="Kyrpides N.C."/>
            <person name="Klenk H.P."/>
            <person name="Detter J.C."/>
        </authorList>
    </citation>
    <scope>NUCLEOTIDE SEQUENCE [LARGE SCALE GENOMIC DNA]</scope>
    <source>
        <strain evidence="3">ATCC 33096 / DSM 2489 / 6091</strain>
    </source>
</reference>
<dbReference type="GO" id="GO:0005524">
    <property type="term" value="F:ATP binding"/>
    <property type="evidence" value="ECO:0007669"/>
    <property type="project" value="InterPro"/>
</dbReference>
<dbReference type="OrthoDB" id="9781481at2"/>